<dbReference type="CDD" id="cd03801">
    <property type="entry name" value="GT4_PimA-like"/>
    <property type="match status" value="1"/>
</dbReference>
<dbReference type="SUPFAM" id="SSF53756">
    <property type="entry name" value="UDP-Glycosyltransferase/glycogen phosphorylase"/>
    <property type="match status" value="1"/>
</dbReference>
<reference evidence="2 3" key="1">
    <citation type="submission" date="2011-08" db="EMBL/GenBank/DDBJ databases">
        <title>The Genome Sequence of Oribacterium sp. ACB7.</title>
        <authorList>
            <consortium name="The Broad Institute Genome Sequencing Platform"/>
            <person name="Earl A."/>
            <person name="Ward D."/>
            <person name="Feldgarden M."/>
            <person name="Gevers D."/>
            <person name="Sizova M."/>
            <person name="Hazen A."/>
            <person name="Epstein S."/>
            <person name="Young S.K."/>
            <person name="Zeng Q."/>
            <person name="Gargeya S."/>
            <person name="Fitzgerald M."/>
            <person name="Haas B."/>
            <person name="Abouelleil A."/>
            <person name="Alvarado L."/>
            <person name="Arachchi H.M."/>
            <person name="Berlin A."/>
            <person name="Brown A."/>
            <person name="Chapman S.B."/>
            <person name="Chen Z."/>
            <person name="Dunbar C."/>
            <person name="Freedman E."/>
            <person name="Gearin G."/>
            <person name="Gellesch M."/>
            <person name="Goldberg J."/>
            <person name="Griggs A."/>
            <person name="Gujja S."/>
            <person name="Heiman D."/>
            <person name="Howarth C."/>
            <person name="Larson L."/>
            <person name="Lui A."/>
            <person name="MacDonald P.J.P."/>
            <person name="Montmayeur A."/>
            <person name="Murphy C."/>
            <person name="Neiman D."/>
            <person name="Pearson M."/>
            <person name="Priest M."/>
            <person name="Roberts A."/>
            <person name="Saif S."/>
            <person name="Shea T."/>
            <person name="Shenoy N."/>
            <person name="Sisk P."/>
            <person name="Stolte C."/>
            <person name="Sykes S."/>
            <person name="Wortman J."/>
            <person name="Nusbaum C."/>
            <person name="Birren B."/>
        </authorList>
    </citation>
    <scope>NUCLEOTIDE SEQUENCE [LARGE SCALE GENOMIC DNA]</scope>
    <source>
        <strain evidence="2 3">ACB7</strain>
    </source>
</reference>
<name>G9WVV5_9FIRM</name>
<keyword evidence="3" id="KW-1185">Reference proteome</keyword>
<dbReference type="AlphaFoldDB" id="G9WVV5"/>
<dbReference type="Proteomes" id="UP000003527">
    <property type="component" value="Unassembled WGS sequence"/>
</dbReference>
<dbReference type="Gene3D" id="3.40.50.2000">
    <property type="entry name" value="Glycogen Phosphorylase B"/>
    <property type="match status" value="2"/>
</dbReference>
<dbReference type="PATRIC" id="fig|796944.3.peg.1772"/>
<comment type="caution">
    <text evidence="2">The sequence shown here is derived from an EMBL/GenBank/DDBJ whole genome shotgun (WGS) entry which is preliminary data.</text>
</comment>
<dbReference type="GO" id="GO:0016757">
    <property type="term" value="F:glycosyltransferase activity"/>
    <property type="evidence" value="ECO:0007669"/>
    <property type="project" value="TreeGrafter"/>
</dbReference>
<evidence type="ECO:0000313" key="2">
    <source>
        <dbReference type="EMBL" id="EHL10892.1"/>
    </source>
</evidence>
<dbReference type="Pfam" id="PF13692">
    <property type="entry name" value="Glyco_trans_1_4"/>
    <property type="match status" value="1"/>
</dbReference>
<dbReference type="PANTHER" id="PTHR46401:SF2">
    <property type="entry name" value="GLYCOSYLTRANSFERASE WBBK-RELATED"/>
    <property type="match status" value="1"/>
</dbReference>
<evidence type="ECO:0000313" key="3">
    <source>
        <dbReference type="Proteomes" id="UP000003527"/>
    </source>
</evidence>
<dbReference type="GO" id="GO:0009103">
    <property type="term" value="P:lipopolysaccharide biosynthetic process"/>
    <property type="evidence" value="ECO:0007669"/>
    <property type="project" value="TreeGrafter"/>
</dbReference>
<sequence>MEEVILVNYTGRKGGGPIDALEMAKAFSLNGYKVIAILSKDISNKADWEDFSFEKLIWIDSSANIFTLFLQLFFFRLTVGKKIKKSLQEYGIRFIYCPMVSILTSRINRLFPKEKIAVVNHDPIPHSGDRTKILAKIAELQDIYDKADCIVVHSENSKMIVEEQYHGNKPVCYVPLGPQNVRGTGVSKLATPSDYVNFLFFGRIEKYKGIEVLLKAYQKVKQNFAKCSLSIVGNGDFSPYLELSRDLSDCTIVNQWIADEEVGDYFLGNNLVLVLPYLDATQSGPVLIGYQFGIPAIVSNTGGLKEQVNEKTGLLVEAGDVESLATAMERVCQNPDWIHSTKDAIQEYMEEISWRNSARSIVDFMDTAGRSGDKNDV</sequence>
<protein>
    <submittedName>
        <fullName evidence="2">Uncharacterized protein</fullName>
    </submittedName>
</protein>
<accession>G9WVV5</accession>
<dbReference type="EMBL" id="AFZD01000018">
    <property type="protein sequence ID" value="EHL10892.1"/>
    <property type="molecule type" value="Genomic_DNA"/>
</dbReference>
<evidence type="ECO:0000256" key="1">
    <source>
        <dbReference type="ARBA" id="ARBA00022679"/>
    </source>
</evidence>
<proteinExistence type="predicted"/>
<gene>
    <name evidence="2" type="ORF">HMPREF9624_01039</name>
</gene>
<organism evidence="2 3">
    <name type="scientific">Oribacterium asaccharolyticum ACB7</name>
    <dbReference type="NCBI Taxonomy" id="796944"/>
    <lineage>
        <taxon>Bacteria</taxon>
        <taxon>Bacillati</taxon>
        <taxon>Bacillota</taxon>
        <taxon>Clostridia</taxon>
        <taxon>Lachnospirales</taxon>
        <taxon>Lachnospiraceae</taxon>
        <taxon>Oribacterium</taxon>
    </lineage>
</organism>
<keyword evidence="1" id="KW-0808">Transferase</keyword>
<dbReference type="RefSeq" id="WP_009536852.1">
    <property type="nucleotide sequence ID" value="NZ_JH414505.1"/>
</dbReference>
<dbReference type="PANTHER" id="PTHR46401">
    <property type="entry name" value="GLYCOSYLTRANSFERASE WBBK-RELATED"/>
    <property type="match status" value="1"/>
</dbReference>
<dbReference type="HOGENOM" id="CLU_009583_6_1_9"/>